<dbReference type="RefSeq" id="WP_129985428.1">
    <property type="nucleotide sequence ID" value="NZ_SDPU01000010.1"/>
</dbReference>
<evidence type="ECO:0000313" key="2">
    <source>
        <dbReference type="Proteomes" id="UP000291189"/>
    </source>
</evidence>
<reference evidence="1 2" key="1">
    <citation type="submission" date="2019-01" db="EMBL/GenBank/DDBJ databases">
        <title>Nocardioides guangzhouensis sp. nov., an actinobacterium isolated from soil.</title>
        <authorList>
            <person name="Fu Y."/>
            <person name="Cai Y."/>
            <person name="Lin Z."/>
            <person name="Chen P."/>
        </authorList>
    </citation>
    <scope>NUCLEOTIDE SEQUENCE [LARGE SCALE GENOMIC DNA]</scope>
    <source>
        <strain evidence="1 2">NBRC 105384</strain>
    </source>
</reference>
<name>A0A4Q5J7I7_9ACTN</name>
<accession>A0A4Q5J7I7</accession>
<dbReference type="Proteomes" id="UP000291189">
    <property type="component" value="Unassembled WGS sequence"/>
</dbReference>
<sequence length="64" mass="6972">MTVLAAADLDAATAPIEVRAPRQPSRPALEVVHDHDWRLVQVDWSDGAVVKEFACGDCPAVWFA</sequence>
<keyword evidence="2" id="KW-1185">Reference proteome</keyword>
<proteinExistence type="predicted"/>
<gene>
    <name evidence="1" type="ORF">ETU37_03235</name>
</gene>
<organism evidence="1 2">
    <name type="scientific">Nocardioides iriomotensis</name>
    <dbReference type="NCBI Taxonomy" id="715784"/>
    <lineage>
        <taxon>Bacteria</taxon>
        <taxon>Bacillati</taxon>
        <taxon>Actinomycetota</taxon>
        <taxon>Actinomycetes</taxon>
        <taxon>Propionibacteriales</taxon>
        <taxon>Nocardioidaceae</taxon>
        <taxon>Nocardioides</taxon>
    </lineage>
</organism>
<protein>
    <submittedName>
        <fullName evidence="1">Uncharacterized protein</fullName>
    </submittedName>
</protein>
<dbReference type="EMBL" id="SDPU01000010">
    <property type="protein sequence ID" value="RYU14544.1"/>
    <property type="molecule type" value="Genomic_DNA"/>
</dbReference>
<comment type="caution">
    <text evidence="1">The sequence shown here is derived from an EMBL/GenBank/DDBJ whole genome shotgun (WGS) entry which is preliminary data.</text>
</comment>
<evidence type="ECO:0000313" key="1">
    <source>
        <dbReference type="EMBL" id="RYU14544.1"/>
    </source>
</evidence>
<dbReference type="AlphaFoldDB" id="A0A4Q5J7I7"/>